<comment type="subcellular location">
    <subcellularLocation>
        <location evidence="1">Membrane</location>
        <topology evidence="1">Single-pass type II membrane protein</topology>
    </subcellularLocation>
</comment>
<evidence type="ECO:0000256" key="8">
    <source>
        <dbReference type="ARBA" id="ARBA00022989"/>
    </source>
</evidence>
<dbReference type="InterPro" id="IPR027995">
    <property type="entry name" value="Galactosyl_T_N"/>
</dbReference>
<dbReference type="CDD" id="cd00899">
    <property type="entry name" value="b4GalT"/>
    <property type="match status" value="1"/>
</dbReference>
<keyword evidence="4 11" id="KW-0328">Glycosyltransferase</keyword>
<proteinExistence type="inferred from homology"/>
<evidence type="ECO:0000259" key="12">
    <source>
        <dbReference type="Pfam" id="PF02709"/>
    </source>
</evidence>
<dbReference type="PANTHER" id="PTHR19300">
    <property type="entry name" value="BETA-1,4-GALACTOSYLTRANSFERASE"/>
    <property type="match status" value="1"/>
</dbReference>
<evidence type="ECO:0000313" key="14">
    <source>
        <dbReference type="EnsemblMetazoa" id="G18991.1:cds"/>
    </source>
</evidence>
<dbReference type="InterPro" id="IPR029044">
    <property type="entry name" value="Nucleotide-diphossugar_trans"/>
</dbReference>
<feature type="domain" description="Galactosyltransferase C-terminal" evidence="12">
    <location>
        <begin position="228"/>
        <end position="304"/>
    </location>
</feature>
<evidence type="ECO:0000256" key="11">
    <source>
        <dbReference type="RuleBase" id="RU368121"/>
    </source>
</evidence>
<evidence type="ECO:0000256" key="9">
    <source>
        <dbReference type="ARBA" id="ARBA00023136"/>
    </source>
</evidence>
<evidence type="ECO:0000259" key="13">
    <source>
        <dbReference type="Pfam" id="PF13733"/>
    </source>
</evidence>
<keyword evidence="5 11" id="KW-0808">Transferase</keyword>
<name>A0A8W8JKE6_MAGGI</name>
<dbReference type="PANTHER" id="PTHR19300:SF57">
    <property type="entry name" value="BETA-1,4-N-ACETYLGALACTOSAMINYLTRANSFERASE"/>
    <property type="match status" value="1"/>
</dbReference>
<keyword evidence="7 11" id="KW-0735">Signal-anchor</keyword>
<dbReference type="PRINTS" id="PR02050">
    <property type="entry name" value="B14GALTRFASE"/>
</dbReference>
<protein>
    <recommendedName>
        <fullName evidence="11">Beta-1,4-galactosyltransferase</fullName>
        <ecNumber evidence="11">2.4.1.-</ecNumber>
    </recommendedName>
</protein>
<dbReference type="InterPro" id="IPR027791">
    <property type="entry name" value="Galactosyl_T_C"/>
</dbReference>
<evidence type="ECO:0000256" key="1">
    <source>
        <dbReference type="ARBA" id="ARBA00004606"/>
    </source>
</evidence>
<evidence type="ECO:0000313" key="15">
    <source>
        <dbReference type="Proteomes" id="UP000005408"/>
    </source>
</evidence>
<dbReference type="Pfam" id="PF13733">
    <property type="entry name" value="Glyco_transf_7N"/>
    <property type="match status" value="1"/>
</dbReference>
<reference evidence="14" key="1">
    <citation type="submission" date="2022-08" db="UniProtKB">
        <authorList>
            <consortium name="EnsemblMetazoa"/>
        </authorList>
    </citation>
    <scope>IDENTIFICATION</scope>
    <source>
        <strain evidence="14">05x7-T-G4-1.051#20</strain>
    </source>
</reference>
<comment type="pathway">
    <text evidence="2 11">Protein modification; protein glycosylation.</text>
</comment>
<dbReference type="InterPro" id="IPR003859">
    <property type="entry name" value="Galactosyl_T"/>
</dbReference>
<evidence type="ECO:0000256" key="4">
    <source>
        <dbReference type="ARBA" id="ARBA00022676"/>
    </source>
</evidence>
<feature type="domain" description="Galactosyltransferase N-terminal" evidence="13">
    <location>
        <begin position="92"/>
        <end position="223"/>
    </location>
</feature>
<dbReference type="GO" id="GO:0008378">
    <property type="term" value="F:galactosyltransferase activity"/>
    <property type="evidence" value="ECO:0007669"/>
    <property type="project" value="TreeGrafter"/>
</dbReference>
<keyword evidence="6 11" id="KW-0812">Transmembrane</keyword>
<accession>A0A8W8JKE6</accession>
<dbReference type="EC" id="2.4.1.-" evidence="11"/>
<dbReference type="Gene3D" id="3.90.550.10">
    <property type="entry name" value="Spore Coat Polysaccharide Biosynthesis Protein SpsA, Chain A"/>
    <property type="match status" value="1"/>
</dbReference>
<keyword evidence="10 11" id="KW-0325">Glycoprotein</keyword>
<dbReference type="GO" id="GO:0016020">
    <property type="term" value="C:membrane"/>
    <property type="evidence" value="ECO:0007669"/>
    <property type="project" value="UniProtKB-SubCell"/>
</dbReference>
<dbReference type="Pfam" id="PF02709">
    <property type="entry name" value="Glyco_transf_7C"/>
    <property type="match status" value="1"/>
</dbReference>
<comment type="function">
    <text evidence="11">Catalyses the transfer of galactose onto proteins or lipids.</text>
</comment>
<keyword evidence="8 11" id="KW-1133">Transmembrane helix</keyword>
<evidence type="ECO:0000256" key="3">
    <source>
        <dbReference type="ARBA" id="ARBA00005735"/>
    </source>
</evidence>
<keyword evidence="15" id="KW-1185">Reference proteome</keyword>
<comment type="similarity">
    <text evidence="3 11">Belongs to the glycosyltransferase 7 family.</text>
</comment>
<evidence type="ECO:0000256" key="2">
    <source>
        <dbReference type="ARBA" id="ARBA00004922"/>
    </source>
</evidence>
<evidence type="ECO:0000256" key="10">
    <source>
        <dbReference type="ARBA" id="ARBA00023180"/>
    </source>
</evidence>
<dbReference type="EnsemblMetazoa" id="G18991.1">
    <property type="protein sequence ID" value="G18991.1:cds"/>
    <property type="gene ID" value="G18991"/>
</dbReference>
<dbReference type="OrthoDB" id="10016069at2759"/>
<evidence type="ECO:0000256" key="6">
    <source>
        <dbReference type="ARBA" id="ARBA00022692"/>
    </source>
</evidence>
<evidence type="ECO:0000256" key="7">
    <source>
        <dbReference type="ARBA" id="ARBA00022968"/>
    </source>
</evidence>
<dbReference type="SUPFAM" id="SSF53448">
    <property type="entry name" value="Nucleotide-diphospho-sugar transferases"/>
    <property type="match status" value="1"/>
</dbReference>
<dbReference type="AlphaFoldDB" id="A0A8W8JKE6"/>
<organism evidence="14 15">
    <name type="scientific">Magallana gigas</name>
    <name type="common">Pacific oyster</name>
    <name type="synonym">Crassostrea gigas</name>
    <dbReference type="NCBI Taxonomy" id="29159"/>
    <lineage>
        <taxon>Eukaryota</taxon>
        <taxon>Metazoa</taxon>
        <taxon>Spiralia</taxon>
        <taxon>Lophotrochozoa</taxon>
        <taxon>Mollusca</taxon>
        <taxon>Bivalvia</taxon>
        <taxon>Autobranchia</taxon>
        <taxon>Pteriomorphia</taxon>
        <taxon>Ostreida</taxon>
        <taxon>Ostreoidea</taxon>
        <taxon>Ostreidae</taxon>
        <taxon>Magallana</taxon>
    </lineage>
</organism>
<dbReference type="OMA" id="NDRIMYD"/>
<dbReference type="GO" id="GO:0005975">
    <property type="term" value="P:carbohydrate metabolic process"/>
    <property type="evidence" value="ECO:0007669"/>
    <property type="project" value="InterPro"/>
</dbReference>
<evidence type="ECO:0000256" key="5">
    <source>
        <dbReference type="ARBA" id="ARBA00022679"/>
    </source>
</evidence>
<dbReference type="GO" id="GO:0005794">
    <property type="term" value="C:Golgi apparatus"/>
    <property type="evidence" value="ECO:0007669"/>
    <property type="project" value="TreeGrafter"/>
</dbReference>
<feature type="transmembrane region" description="Helical" evidence="11">
    <location>
        <begin position="12"/>
        <end position="33"/>
    </location>
</feature>
<sequence>MDDVFVSRGSVIRVCLYAVIFLLFLELSLNFSVHRKTYKMVSSSRRILTTLEDVSRFSLIVNFSDPCGWMQNATIRDLQKIRDRGCKPVRVCSSSPSELVGSLATYKEAPSYKEMIKIYPLVRPGGLYTPPDCIARERVAIIIPFRDREEHLRILLHNLHPMLQRQQLHYGIYVVEQENGTQFNRAMLMNIGYAESIKLYNYTCFVFHDVDLIPENDRIMYDCRDSPRHLSSAVDKFKYKLPYPQLFGGVTAIKRAHFEKVNGHSNKFFGWGGEDDDMFRRLVNNGFKISRYQASLSRYKMIKHLHDAGNKANKRRHHLIKTGKGRYRRDGINNLHYKKLGIEYQYLHTRILVSINETKVMTS</sequence>
<dbReference type="Proteomes" id="UP000005408">
    <property type="component" value="Unassembled WGS sequence"/>
</dbReference>
<keyword evidence="9 11" id="KW-0472">Membrane</keyword>